<evidence type="ECO:0000313" key="2">
    <source>
        <dbReference type="Proteomes" id="UP001165575"/>
    </source>
</evidence>
<dbReference type="EMBL" id="JANIDX010000013">
    <property type="protein sequence ID" value="MCX5620507.1"/>
    <property type="molecule type" value="Genomic_DNA"/>
</dbReference>
<name>A0ABT3WS14_9PROT</name>
<dbReference type="RefSeq" id="WP_266137996.1">
    <property type="nucleotide sequence ID" value="NZ_JANIDX010000013.1"/>
</dbReference>
<reference evidence="1 2" key="1">
    <citation type="submission" date="2022-07" db="EMBL/GenBank/DDBJ databases">
        <title>Bombella genomes.</title>
        <authorList>
            <person name="Harer L."/>
            <person name="Styblova S."/>
            <person name="Ehrmann M."/>
        </authorList>
    </citation>
    <scope>NUCLEOTIDE SEQUENCE [LARGE SCALE GENOMIC DNA]</scope>
    <source>
        <strain evidence="1 2">TMW 2.2556</strain>
    </source>
</reference>
<evidence type="ECO:0000313" key="1">
    <source>
        <dbReference type="EMBL" id="MCX5620507.1"/>
    </source>
</evidence>
<comment type="caution">
    <text evidence="1">The sequence shown here is derived from an EMBL/GenBank/DDBJ whole genome shotgun (WGS) entry which is preliminary data.</text>
</comment>
<accession>A0ABT3WS14</accession>
<sequence length="61" mass="6938">SQSQPDSLTNQSHQLISKAPWDGLWLPIAIQHEVSTEMQEGKWHTTIDCIRTNLGQKPSLR</sequence>
<organism evidence="1 2">
    <name type="scientific">Bombella pollinis</name>
    <dbReference type="NCBI Taxonomy" id="2967337"/>
    <lineage>
        <taxon>Bacteria</taxon>
        <taxon>Pseudomonadati</taxon>
        <taxon>Pseudomonadota</taxon>
        <taxon>Alphaproteobacteria</taxon>
        <taxon>Acetobacterales</taxon>
        <taxon>Acetobacteraceae</taxon>
        <taxon>Bombella</taxon>
    </lineage>
</organism>
<proteinExistence type="predicted"/>
<gene>
    <name evidence="1" type="ORF">NQF89_08790</name>
</gene>
<dbReference type="Proteomes" id="UP001165575">
    <property type="component" value="Unassembled WGS sequence"/>
</dbReference>
<keyword evidence="2" id="KW-1185">Reference proteome</keyword>
<protein>
    <submittedName>
        <fullName evidence="1">Uncharacterized protein</fullName>
    </submittedName>
</protein>
<feature type="non-terminal residue" evidence="1">
    <location>
        <position position="1"/>
    </location>
</feature>